<accession>A0ABT0IND1</accession>
<evidence type="ECO:0000313" key="1">
    <source>
        <dbReference type="EMBL" id="MCK8779374.1"/>
    </source>
</evidence>
<dbReference type="EMBL" id="JALPRY010000007">
    <property type="protein sequence ID" value="MCK8779374.1"/>
    <property type="molecule type" value="Genomic_DNA"/>
</dbReference>
<dbReference type="Proteomes" id="UP001202827">
    <property type="component" value="Unassembled WGS sequence"/>
</dbReference>
<proteinExistence type="predicted"/>
<comment type="caution">
    <text evidence="1">The sequence shown here is derived from an EMBL/GenBank/DDBJ whole genome shotgun (WGS) entry which is preliminary data.</text>
</comment>
<keyword evidence="2" id="KW-1185">Reference proteome</keyword>
<reference evidence="1 2" key="1">
    <citation type="submission" date="2022-04" db="EMBL/GenBank/DDBJ databases">
        <title>Rhizobium coralii sp. nov., isolated from coral Turbinaria peltata.</title>
        <authorList>
            <person name="Sun H."/>
        </authorList>
    </citation>
    <scope>NUCLEOTIDE SEQUENCE [LARGE SCALE GENOMIC DNA]</scope>
    <source>
        <strain evidence="1 2">NTR19</strain>
    </source>
</reference>
<name>A0ABT0IND1_9HYPH</name>
<protein>
    <recommendedName>
        <fullName evidence="3">DUF3574 domain-containing protein</fullName>
    </recommendedName>
</protein>
<sequence length="102" mass="12015">MAEMYLIQILLPIIGAQSDRPDPYEMLREELTSRFGGMTFHKNAPAEGLWANDDDVEKDAIIIAEVMIDDLHRDWWHTYRKTLENRFQQEEIVIRALPMARL</sequence>
<organism evidence="1 2">
    <name type="scientific">Neorhizobium turbinariae</name>
    <dbReference type="NCBI Taxonomy" id="2937795"/>
    <lineage>
        <taxon>Bacteria</taxon>
        <taxon>Pseudomonadati</taxon>
        <taxon>Pseudomonadota</taxon>
        <taxon>Alphaproteobacteria</taxon>
        <taxon>Hyphomicrobiales</taxon>
        <taxon>Rhizobiaceae</taxon>
        <taxon>Rhizobium/Agrobacterium group</taxon>
        <taxon>Neorhizobium</taxon>
    </lineage>
</organism>
<evidence type="ECO:0008006" key="3">
    <source>
        <dbReference type="Google" id="ProtNLM"/>
    </source>
</evidence>
<dbReference type="RefSeq" id="WP_248682116.1">
    <property type="nucleotide sequence ID" value="NZ_JALPRY010000007.1"/>
</dbReference>
<evidence type="ECO:0000313" key="2">
    <source>
        <dbReference type="Proteomes" id="UP001202827"/>
    </source>
</evidence>
<gene>
    <name evidence="1" type="ORF">M0654_05175</name>
</gene>